<dbReference type="Pfam" id="PF09380">
    <property type="entry name" value="FERM_C"/>
    <property type="match status" value="1"/>
</dbReference>
<dbReference type="InterPro" id="IPR029071">
    <property type="entry name" value="Ubiquitin-like_domsf"/>
</dbReference>
<comment type="caution">
    <text evidence="3">The sequence shown here is derived from an EMBL/GenBank/DDBJ whole genome shotgun (WGS) entry which is preliminary data.</text>
</comment>
<name>A0A177BB51_9BILA</name>
<dbReference type="PANTHER" id="PTHR23280:SF21">
    <property type="entry name" value="PROTEIN 4.1 HOMOLOG"/>
    <property type="match status" value="1"/>
</dbReference>
<dbReference type="OrthoDB" id="6589456at2759"/>
<dbReference type="EMBL" id="LWCA01000048">
    <property type="protein sequence ID" value="OAF71476.1"/>
    <property type="molecule type" value="Genomic_DNA"/>
</dbReference>
<dbReference type="InterPro" id="IPR019749">
    <property type="entry name" value="Band_41_domain"/>
</dbReference>
<evidence type="ECO:0000313" key="3">
    <source>
        <dbReference type="EMBL" id="OAF71476.1"/>
    </source>
</evidence>
<sequence>MIKLPFTFNRLNDWAKRSSIKYKNSLKPSNSHSGSDSLNYDINKVKTSDYSSTTSKMSNGNGAVSDKSKVSSSDSNSKKCKIYTCRITLLNEFSETIQLKVHKSHQILGELVFKTLCSQLNIVEKEFFQLTYNKNGNQVPLNLDKPLFKQVPKDKLVFNFETRFYSLHPDLLKKDITRYYLCQQVRRDILLSKFKCSFDIHVLLGALTVQADIGEFDVEKHYNTDYMKNDYLFCPNQTNKLLENIRKLHEKISHLSPAEADLQYLQNASKLPRYGEFSYSSKSKNGQILSIGISAVGICIYINSLRIQRYIWARILIISFSKNVLYIKLRSIKGESVKTDSYKFKNRESTKLIWKIAADHHTFFRLGYGDKDSKFRTFGLFKSRHRFSGRTYDKCMSMSYMHQKDTPNFKRTPSTKFKEKYNTDRSEMYTTRNDSVVLDEYVAPVAYNEDITLTDSMNKEILDDQINVTNDKTDSNDAHKTGDWDSTAEISRNGKNLKVNQLYVTDSRALDALKHQNLSNDKYEDHIVSKVRDDDEIDYDLALCEAIKSVTNMDTNYSIDKIILKPESKTNDTLV</sequence>
<evidence type="ECO:0000256" key="1">
    <source>
        <dbReference type="SAM" id="MobiDB-lite"/>
    </source>
</evidence>
<dbReference type="SMART" id="SM00295">
    <property type="entry name" value="B41"/>
    <property type="match status" value="1"/>
</dbReference>
<dbReference type="GO" id="GO:0005856">
    <property type="term" value="C:cytoskeleton"/>
    <property type="evidence" value="ECO:0007669"/>
    <property type="project" value="TreeGrafter"/>
</dbReference>
<dbReference type="InterPro" id="IPR018980">
    <property type="entry name" value="FERM_PH-like_C"/>
</dbReference>
<proteinExistence type="predicted"/>
<dbReference type="PANTHER" id="PTHR23280">
    <property type="entry name" value="4.1 G PROTEIN"/>
    <property type="match status" value="1"/>
</dbReference>
<dbReference type="Gene3D" id="3.10.20.90">
    <property type="entry name" value="Phosphatidylinositol 3-kinase Catalytic Subunit, Chain A, domain 1"/>
    <property type="match status" value="1"/>
</dbReference>
<dbReference type="SUPFAM" id="SSF50729">
    <property type="entry name" value="PH domain-like"/>
    <property type="match status" value="1"/>
</dbReference>
<feature type="domain" description="FERM" evidence="2">
    <location>
        <begin position="83"/>
        <end position="368"/>
    </location>
</feature>
<dbReference type="InterPro" id="IPR014352">
    <property type="entry name" value="FERM/acyl-CoA-bd_prot_sf"/>
</dbReference>
<dbReference type="Gene3D" id="2.30.29.30">
    <property type="entry name" value="Pleckstrin-homology domain (PH domain)/Phosphotyrosine-binding domain (PTB)"/>
    <property type="match status" value="1"/>
</dbReference>
<dbReference type="Pfam" id="PF09379">
    <property type="entry name" value="FERM_N"/>
    <property type="match status" value="1"/>
</dbReference>
<accession>A0A177BB51</accession>
<dbReference type="InterPro" id="IPR000299">
    <property type="entry name" value="FERM_domain"/>
</dbReference>
<evidence type="ECO:0000259" key="2">
    <source>
        <dbReference type="PROSITE" id="PS50057"/>
    </source>
</evidence>
<organism evidence="3 4">
    <name type="scientific">Intoshia linei</name>
    <dbReference type="NCBI Taxonomy" id="1819745"/>
    <lineage>
        <taxon>Eukaryota</taxon>
        <taxon>Metazoa</taxon>
        <taxon>Spiralia</taxon>
        <taxon>Lophotrochozoa</taxon>
        <taxon>Mesozoa</taxon>
        <taxon>Orthonectida</taxon>
        <taxon>Rhopaluridae</taxon>
        <taxon>Intoshia</taxon>
    </lineage>
</organism>
<dbReference type="PROSITE" id="PS50057">
    <property type="entry name" value="FERM_3"/>
    <property type="match status" value="1"/>
</dbReference>
<dbReference type="GO" id="GO:0005886">
    <property type="term" value="C:plasma membrane"/>
    <property type="evidence" value="ECO:0007669"/>
    <property type="project" value="TreeGrafter"/>
</dbReference>
<dbReference type="Pfam" id="PF00373">
    <property type="entry name" value="FERM_M"/>
    <property type="match status" value="1"/>
</dbReference>
<dbReference type="CDD" id="cd14473">
    <property type="entry name" value="FERM_B-lobe"/>
    <property type="match status" value="1"/>
</dbReference>
<reference evidence="3 4" key="1">
    <citation type="submission" date="2016-04" db="EMBL/GenBank/DDBJ databases">
        <title>The genome of Intoshia linei affirms orthonectids as highly simplified spiralians.</title>
        <authorList>
            <person name="Mikhailov K.V."/>
            <person name="Slusarev G.S."/>
            <person name="Nikitin M.A."/>
            <person name="Logacheva M.D."/>
            <person name="Penin A."/>
            <person name="Aleoshin V."/>
            <person name="Panchin Y.V."/>
        </authorList>
    </citation>
    <scope>NUCLEOTIDE SEQUENCE [LARGE SCALE GENOMIC DNA]</scope>
    <source>
        <strain evidence="3">Intl2013</strain>
        <tissue evidence="3">Whole animal</tissue>
    </source>
</reference>
<feature type="region of interest" description="Disordered" evidence="1">
    <location>
        <begin position="50"/>
        <end position="76"/>
    </location>
</feature>
<dbReference type="GO" id="GO:0031032">
    <property type="term" value="P:actomyosin structure organization"/>
    <property type="evidence" value="ECO:0007669"/>
    <property type="project" value="TreeGrafter"/>
</dbReference>
<gene>
    <name evidence="3" type="ORF">A3Q56_00741</name>
</gene>
<dbReference type="PRINTS" id="PR00935">
    <property type="entry name" value="BAND41"/>
</dbReference>
<dbReference type="InterPro" id="IPR011993">
    <property type="entry name" value="PH-like_dom_sf"/>
</dbReference>
<dbReference type="SMART" id="SM01196">
    <property type="entry name" value="FERM_C"/>
    <property type="match status" value="1"/>
</dbReference>
<dbReference type="Proteomes" id="UP000078046">
    <property type="component" value="Unassembled WGS sequence"/>
</dbReference>
<feature type="compositionally biased region" description="Polar residues" evidence="1">
    <location>
        <begin position="50"/>
        <end position="62"/>
    </location>
</feature>
<dbReference type="InterPro" id="IPR018979">
    <property type="entry name" value="FERM_N"/>
</dbReference>
<protein>
    <recommendedName>
        <fullName evidence="2">FERM domain-containing protein</fullName>
    </recommendedName>
</protein>
<keyword evidence="4" id="KW-1185">Reference proteome</keyword>
<dbReference type="InterPro" id="IPR035963">
    <property type="entry name" value="FERM_2"/>
</dbReference>
<evidence type="ECO:0000313" key="4">
    <source>
        <dbReference type="Proteomes" id="UP000078046"/>
    </source>
</evidence>
<dbReference type="SUPFAM" id="SSF47031">
    <property type="entry name" value="Second domain of FERM"/>
    <property type="match status" value="1"/>
</dbReference>
<dbReference type="SUPFAM" id="SSF54236">
    <property type="entry name" value="Ubiquitin-like"/>
    <property type="match status" value="1"/>
</dbReference>
<dbReference type="InterPro" id="IPR019748">
    <property type="entry name" value="FERM_central"/>
</dbReference>
<dbReference type="Gene3D" id="1.20.80.10">
    <property type="match status" value="1"/>
</dbReference>
<dbReference type="AlphaFoldDB" id="A0A177BB51"/>